<reference evidence="3 4" key="1">
    <citation type="journal article" date="2018" name="Mol. Plant">
        <title>The genome of Artemisia annua provides insight into the evolution of Asteraceae family and artemisinin biosynthesis.</title>
        <authorList>
            <person name="Shen Q."/>
            <person name="Zhang L."/>
            <person name="Liao Z."/>
            <person name="Wang S."/>
            <person name="Yan T."/>
            <person name="Shi P."/>
            <person name="Liu M."/>
            <person name="Fu X."/>
            <person name="Pan Q."/>
            <person name="Wang Y."/>
            <person name="Lv Z."/>
            <person name="Lu X."/>
            <person name="Zhang F."/>
            <person name="Jiang W."/>
            <person name="Ma Y."/>
            <person name="Chen M."/>
            <person name="Hao X."/>
            <person name="Li L."/>
            <person name="Tang Y."/>
            <person name="Lv G."/>
            <person name="Zhou Y."/>
            <person name="Sun X."/>
            <person name="Brodelius P.E."/>
            <person name="Rose J.K.C."/>
            <person name="Tang K."/>
        </authorList>
    </citation>
    <scope>NUCLEOTIDE SEQUENCE [LARGE SCALE GENOMIC DNA]</scope>
    <source>
        <strain evidence="4">cv. Huhao1</strain>
        <tissue evidence="3">Leaf</tissue>
    </source>
</reference>
<evidence type="ECO:0000256" key="2">
    <source>
        <dbReference type="SAM" id="SignalP"/>
    </source>
</evidence>
<gene>
    <name evidence="3" type="ORF">CTI12_AA219670</name>
</gene>
<feature type="transmembrane region" description="Helical" evidence="1">
    <location>
        <begin position="151"/>
        <end position="171"/>
    </location>
</feature>
<dbReference type="InterPro" id="IPR036865">
    <property type="entry name" value="CRAL-TRIO_dom_sf"/>
</dbReference>
<comment type="caution">
    <text evidence="3">The sequence shown here is derived from an EMBL/GenBank/DDBJ whole genome shotgun (WGS) entry which is preliminary data.</text>
</comment>
<keyword evidence="4" id="KW-1185">Reference proteome</keyword>
<organism evidence="3 4">
    <name type="scientific">Artemisia annua</name>
    <name type="common">Sweet wormwood</name>
    <dbReference type="NCBI Taxonomy" id="35608"/>
    <lineage>
        <taxon>Eukaryota</taxon>
        <taxon>Viridiplantae</taxon>
        <taxon>Streptophyta</taxon>
        <taxon>Embryophyta</taxon>
        <taxon>Tracheophyta</taxon>
        <taxon>Spermatophyta</taxon>
        <taxon>Magnoliopsida</taxon>
        <taxon>eudicotyledons</taxon>
        <taxon>Gunneridae</taxon>
        <taxon>Pentapetalae</taxon>
        <taxon>asterids</taxon>
        <taxon>campanulids</taxon>
        <taxon>Asterales</taxon>
        <taxon>Asteraceae</taxon>
        <taxon>Asteroideae</taxon>
        <taxon>Anthemideae</taxon>
        <taxon>Artemisiinae</taxon>
        <taxon>Artemisia</taxon>
    </lineage>
</organism>
<feature type="signal peptide" evidence="2">
    <location>
        <begin position="1"/>
        <end position="27"/>
    </location>
</feature>
<keyword evidence="2" id="KW-0732">Signal</keyword>
<dbReference type="Proteomes" id="UP000245207">
    <property type="component" value="Unassembled WGS sequence"/>
</dbReference>
<dbReference type="PANTHER" id="PTHR45932:SF17">
    <property type="entry name" value="CELLULAR RETINALDEHYDE-BINDING_TRIPLE FUNCTION DOMAIN-CONTAINING PROTEIN"/>
    <property type="match status" value="1"/>
</dbReference>
<dbReference type="OrthoDB" id="1728599at2759"/>
<dbReference type="SUPFAM" id="SSF46938">
    <property type="entry name" value="CRAL/TRIO N-terminal domain"/>
    <property type="match status" value="1"/>
</dbReference>
<feature type="chain" id="PRO_5015507884" evidence="2">
    <location>
        <begin position="28"/>
        <end position="197"/>
    </location>
</feature>
<dbReference type="PANTHER" id="PTHR45932">
    <property type="entry name" value="PATELLIN-1"/>
    <property type="match status" value="1"/>
</dbReference>
<dbReference type="GO" id="GO:0008289">
    <property type="term" value="F:lipid binding"/>
    <property type="evidence" value="ECO:0007669"/>
    <property type="project" value="InterPro"/>
</dbReference>
<evidence type="ECO:0000313" key="3">
    <source>
        <dbReference type="EMBL" id="PWA76456.1"/>
    </source>
</evidence>
<name>A0A2U1NSG2_ARTAN</name>
<accession>A0A2U1NSG2</accession>
<evidence type="ECO:0000313" key="4">
    <source>
        <dbReference type="Proteomes" id="UP000245207"/>
    </source>
</evidence>
<protein>
    <submittedName>
        <fullName evidence="3">Cellular retinaldehyde binding/alpha-tocopherol transport</fullName>
    </submittedName>
</protein>
<sequence length="197" mass="23404">MAPAALRLEFFCVRLCWFCLMEQIHVAKHVDYTNYKVICIQRSLYAYGCYINGSCFGGVTNFLCACDFKVKEVFAMLKSVVAWRKEFNIESLLTEDLGCGQEKVVYMHGFDKEGHPVCYTAYWEYQNTELYNETFSSEEKRTMFLRWRISFWRKVLGSWILVLMINPMYTYPTRMRRRHSKLLAARTFLLDPSTYVR</sequence>
<dbReference type="Gene3D" id="3.40.525.10">
    <property type="entry name" value="CRAL-TRIO lipid binding domain"/>
    <property type="match status" value="1"/>
</dbReference>
<proteinExistence type="predicted"/>
<keyword evidence="1" id="KW-1133">Transmembrane helix</keyword>
<dbReference type="EMBL" id="PKPP01002266">
    <property type="protein sequence ID" value="PWA76456.1"/>
    <property type="molecule type" value="Genomic_DNA"/>
</dbReference>
<keyword evidence="1" id="KW-0472">Membrane</keyword>
<dbReference type="InterPro" id="IPR044834">
    <property type="entry name" value="PATL"/>
</dbReference>
<dbReference type="AlphaFoldDB" id="A0A2U1NSG2"/>
<dbReference type="STRING" id="35608.A0A2U1NSG2"/>
<evidence type="ECO:0000256" key="1">
    <source>
        <dbReference type="SAM" id="Phobius"/>
    </source>
</evidence>
<dbReference type="InterPro" id="IPR036273">
    <property type="entry name" value="CRAL/TRIO_N_dom_sf"/>
</dbReference>
<keyword evidence="1" id="KW-0812">Transmembrane</keyword>